<dbReference type="Proteomes" id="UP000199071">
    <property type="component" value="Unassembled WGS sequence"/>
</dbReference>
<keyword evidence="1" id="KW-0472">Membrane</keyword>
<sequence length="195" mass="20811">MSVSDNNTPATPVRGPRHRGRFLGILAVTVIAVGTAGVFARTALSDEGGWHSRWNHSDGARHGMMFKASLDPAEVEERIGRVVGQIAVEVDATGEQQEKLTVIFTGAATDLIALRGEIGDRAETAKELIDMLTAPTVDPAAVEAFRAEKLAVADKASRVVAGALVEASEVLTAEQREKIGDRLEFLARLSAFHRG</sequence>
<feature type="transmembrane region" description="Helical" evidence="1">
    <location>
        <begin position="22"/>
        <end position="44"/>
    </location>
</feature>
<dbReference type="Gene3D" id="1.20.120.1490">
    <property type="match status" value="1"/>
</dbReference>
<evidence type="ECO:0000313" key="2">
    <source>
        <dbReference type="EMBL" id="SDB04681.1"/>
    </source>
</evidence>
<dbReference type="InterPro" id="IPR025961">
    <property type="entry name" value="Metal_resist"/>
</dbReference>
<keyword evidence="1" id="KW-1133">Transmembrane helix</keyword>
<dbReference type="EMBL" id="FMXQ01000001">
    <property type="protein sequence ID" value="SDB04681.1"/>
    <property type="molecule type" value="Genomic_DNA"/>
</dbReference>
<accession>A0A1G6A8D7</accession>
<dbReference type="Pfam" id="PF13801">
    <property type="entry name" value="Metal_resist"/>
    <property type="match status" value="1"/>
</dbReference>
<reference evidence="2 3" key="1">
    <citation type="submission" date="2016-10" db="EMBL/GenBank/DDBJ databases">
        <authorList>
            <person name="de Groot N.N."/>
        </authorList>
    </citation>
    <scope>NUCLEOTIDE SEQUENCE [LARGE SCALE GENOMIC DNA]</scope>
    <source>
        <strain evidence="2 3">ATCC 35022</strain>
    </source>
</reference>
<dbReference type="OrthoDB" id="8277545at2"/>
<evidence type="ECO:0000313" key="3">
    <source>
        <dbReference type="Proteomes" id="UP000199071"/>
    </source>
</evidence>
<keyword evidence="3" id="KW-1185">Reference proteome</keyword>
<dbReference type="AlphaFoldDB" id="A0A1G6A8D7"/>
<keyword evidence="1" id="KW-0812">Transmembrane</keyword>
<dbReference type="STRING" id="665467.SAMN02982931_00296"/>
<organism evidence="2 3">
    <name type="scientific">Bauldia litoralis</name>
    <dbReference type="NCBI Taxonomy" id="665467"/>
    <lineage>
        <taxon>Bacteria</taxon>
        <taxon>Pseudomonadati</taxon>
        <taxon>Pseudomonadota</taxon>
        <taxon>Alphaproteobacteria</taxon>
        <taxon>Hyphomicrobiales</taxon>
        <taxon>Kaistiaceae</taxon>
        <taxon>Bauldia</taxon>
    </lineage>
</organism>
<dbReference type="RefSeq" id="WP_090874436.1">
    <property type="nucleotide sequence ID" value="NZ_FMXQ01000001.1"/>
</dbReference>
<protein>
    <submittedName>
        <fullName evidence="2">Protein refolding chaperone Spy/CpxP family</fullName>
    </submittedName>
</protein>
<name>A0A1G6A8D7_9HYPH</name>
<evidence type="ECO:0000256" key="1">
    <source>
        <dbReference type="SAM" id="Phobius"/>
    </source>
</evidence>
<proteinExistence type="predicted"/>
<gene>
    <name evidence="2" type="ORF">SAMN02982931_00296</name>
</gene>